<dbReference type="Proteomes" id="UP000593594">
    <property type="component" value="Chromosome"/>
</dbReference>
<organism evidence="2 3">
    <name type="scientific">Kaustia mangrovi</name>
    <dbReference type="NCBI Taxonomy" id="2593653"/>
    <lineage>
        <taxon>Bacteria</taxon>
        <taxon>Pseudomonadati</taxon>
        <taxon>Pseudomonadota</taxon>
        <taxon>Alphaproteobacteria</taxon>
        <taxon>Hyphomicrobiales</taxon>
        <taxon>Parvibaculaceae</taxon>
        <taxon>Kaustia</taxon>
    </lineage>
</organism>
<keyword evidence="3" id="KW-1185">Reference proteome</keyword>
<dbReference type="Pfam" id="PF01370">
    <property type="entry name" value="Epimerase"/>
    <property type="match status" value="1"/>
</dbReference>
<feature type="domain" description="NAD-dependent epimerase/dehydratase" evidence="1">
    <location>
        <begin position="9"/>
        <end position="217"/>
    </location>
</feature>
<dbReference type="KEGG" id="kmn:HW532_07630"/>
<proteinExistence type="predicted"/>
<dbReference type="PANTHER" id="PTHR12126">
    <property type="entry name" value="NADH-UBIQUINONE OXIDOREDUCTASE 39 KDA SUBUNIT-RELATED"/>
    <property type="match status" value="1"/>
</dbReference>
<dbReference type="AlphaFoldDB" id="A0A7S8HBV0"/>
<dbReference type="EMBL" id="CP058214">
    <property type="protein sequence ID" value="QPC42583.1"/>
    <property type="molecule type" value="Genomic_DNA"/>
</dbReference>
<evidence type="ECO:0000313" key="2">
    <source>
        <dbReference type="EMBL" id="QPC42583.1"/>
    </source>
</evidence>
<accession>A0A7S8HBV0</accession>
<dbReference type="InterPro" id="IPR036291">
    <property type="entry name" value="NAD(P)-bd_dom_sf"/>
</dbReference>
<dbReference type="FunFam" id="3.40.50.720:FF:000702">
    <property type="entry name" value="NADH dehydrogenase (Ubiquinone)"/>
    <property type="match status" value="1"/>
</dbReference>
<dbReference type="RefSeq" id="WP_213163818.1">
    <property type="nucleotide sequence ID" value="NZ_CP058214.1"/>
</dbReference>
<dbReference type="GO" id="GO:0044877">
    <property type="term" value="F:protein-containing complex binding"/>
    <property type="evidence" value="ECO:0007669"/>
    <property type="project" value="TreeGrafter"/>
</dbReference>
<protein>
    <submittedName>
        <fullName evidence="2">Complex I NDUFA9 subunit family protein</fullName>
    </submittedName>
</protein>
<dbReference type="InterPro" id="IPR051207">
    <property type="entry name" value="ComplexI_NDUFA9_subunit"/>
</dbReference>
<dbReference type="SUPFAM" id="SSF51735">
    <property type="entry name" value="NAD(P)-binding Rossmann-fold domains"/>
    <property type="match status" value="1"/>
</dbReference>
<evidence type="ECO:0000259" key="1">
    <source>
        <dbReference type="Pfam" id="PF01370"/>
    </source>
</evidence>
<dbReference type="PANTHER" id="PTHR12126:SF11">
    <property type="entry name" value="NADH DEHYDROGENASE [UBIQUINONE] 1 ALPHA SUBCOMPLEX SUBUNIT 9, MITOCHONDRIAL"/>
    <property type="match status" value="1"/>
</dbReference>
<gene>
    <name evidence="2" type="ORF">HW532_07630</name>
</gene>
<dbReference type="InterPro" id="IPR001509">
    <property type="entry name" value="Epimerase_deHydtase"/>
</dbReference>
<reference evidence="2 3" key="1">
    <citation type="submission" date="2020-06" db="EMBL/GenBank/DDBJ databases">
        <title>Genome sequence of 2 isolates from Red Sea Mangroves.</title>
        <authorList>
            <person name="Sefrji F."/>
            <person name="Michoud G."/>
            <person name="Merlino G."/>
            <person name="Daffonchio D."/>
        </authorList>
    </citation>
    <scope>NUCLEOTIDE SEQUENCE [LARGE SCALE GENOMIC DNA]</scope>
    <source>
        <strain evidence="2 3">R1DC25</strain>
    </source>
</reference>
<name>A0A7S8HBV0_9HYPH</name>
<sequence>MAQTSDKLVTIIGGSGFLGSHIVRALAKRGYRIRVGVRRPDTAGHLLPLGMVGQIMPVQANVRYPASVAAACAGADAVINLVGVLAPSGRQTFEAVHVFGAEAVARAAREAGAKTMLHVSAIGADPESPAEYGRTKAEGEARVRQEFPEATVFRPSIVFGPEDSFFNRFAAMARFSPVLPLIGGGHTRFQPVFVGDIARAAAAVVDGAETGGKPYELGGPEVLTFRELMEFMLKTIRRKRVLMPVPFRLARLQASLLQLLPNPLLTVDQVTMLERDNVVGDAALNEHRTFEAFDIAPRAIEAIVPDYLVRFRRTGQYEPPQRD</sequence>
<dbReference type="Gene3D" id="3.40.50.720">
    <property type="entry name" value="NAD(P)-binding Rossmann-like Domain"/>
    <property type="match status" value="1"/>
</dbReference>
<dbReference type="CDD" id="cd05271">
    <property type="entry name" value="NDUFA9_like_SDR_a"/>
    <property type="match status" value="1"/>
</dbReference>
<evidence type="ECO:0000313" key="3">
    <source>
        <dbReference type="Proteomes" id="UP000593594"/>
    </source>
</evidence>